<sequence>MPLVNEGCAVSFSKTVNGCVPFEIDISKQHLPAKLTQLPSHQEFKA</sequence>
<evidence type="ECO:0000313" key="2">
    <source>
        <dbReference type="Proteomes" id="UP000540989"/>
    </source>
</evidence>
<evidence type="ECO:0000313" key="1">
    <source>
        <dbReference type="EMBL" id="MBB5057272.1"/>
    </source>
</evidence>
<gene>
    <name evidence="1" type="ORF">HDF16_001957</name>
</gene>
<protein>
    <submittedName>
        <fullName evidence="1">Uncharacterized protein</fullName>
    </submittedName>
</protein>
<reference evidence="1 2" key="1">
    <citation type="submission" date="2020-08" db="EMBL/GenBank/DDBJ databases">
        <title>Genomic Encyclopedia of Type Strains, Phase IV (KMG-V): Genome sequencing to study the core and pangenomes of soil and plant-associated prokaryotes.</title>
        <authorList>
            <person name="Whitman W."/>
        </authorList>
    </citation>
    <scope>NUCLEOTIDE SEQUENCE [LARGE SCALE GENOMIC DNA]</scope>
    <source>
        <strain evidence="1 2">M8UP14</strain>
    </source>
</reference>
<comment type="caution">
    <text evidence="1">The sequence shown here is derived from an EMBL/GenBank/DDBJ whole genome shotgun (WGS) entry which is preliminary data.</text>
</comment>
<keyword evidence="2" id="KW-1185">Reference proteome</keyword>
<organism evidence="1 2">
    <name type="scientific">Granulicella aggregans</name>
    <dbReference type="NCBI Taxonomy" id="474949"/>
    <lineage>
        <taxon>Bacteria</taxon>
        <taxon>Pseudomonadati</taxon>
        <taxon>Acidobacteriota</taxon>
        <taxon>Terriglobia</taxon>
        <taxon>Terriglobales</taxon>
        <taxon>Acidobacteriaceae</taxon>
        <taxon>Granulicella</taxon>
    </lineage>
</organism>
<dbReference type="AlphaFoldDB" id="A0A7W8E367"/>
<name>A0A7W8E367_9BACT</name>
<accession>A0A7W8E367</accession>
<dbReference type="EMBL" id="JACHIP010000002">
    <property type="protein sequence ID" value="MBB5057272.1"/>
    <property type="molecule type" value="Genomic_DNA"/>
</dbReference>
<proteinExistence type="predicted"/>
<dbReference type="Proteomes" id="UP000540989">
    <property type="component" value="Unassembled WGS sequence"/>
</dbReference>